<evidence type="ECO:0000313" key="9">
    <source>
        <dbReference type="EMBL" id="KAB8075081.1"/>
    </source>
</evidence>
<dbReference type="PANTHER" id="PTHR24305:SF166">
    <property type="entry name" value="CYTOCHROME P450 12A4, MITOCHONDRIAL-RELATED"/>
    <property type="match status" value="1"/>
</dbReference>
<dbReference type="Pfam" id="PF00067">
    <property type="entry name" value="p450"/>
    <property type="match status" value="1"/>
</dbReference>
<dbReference type="AlphaFoldDB" id="A0A5N5X2T3"/>
<dbReference type="InterPro" id="IPR017972">
    <property type="entry name" value="Cyt_P450_CS"/>
</dbReference>
<gene>
    <name evidence="9" type="ORF">BDV29DRAFT_155967</name>
</gene>
<dbReference type="InterPro" id="IPR050121">
    <property type="entry name" value="Cytochrome_P450_monoxygenase"/>
</dbReference>
<keyword evidence="10" id="KW-1185">Reference proteome</keyword>
<dbReference type="EMBL" id="ML732199">
    <property type="protein sequence ID" value="KAB8075081.1"/>
    <property type="molecule type" value="Genomic_DNA"/>
</dbReference>
<dbReference type="PRINTS" id="PR00465">
    <property type="entry name" value="EP450IV"/>
</dbReference>
<reference evidence="9 10" key="1">
    <citation type="submission" date="2019-04" db="EMBL/GenBank/DDBJ databases">
        <title>Friends and foes A comparative genomics study of 23 Aspergillus species from section Flavi.</title>
        <authorList>
            <consortium name="DOE Joint Genome Institute"/>
            <person name="Kjaerbolling I."/>
            <person name="Vesth T."/>
            <person name="Frisvad J.C."/>
            <person name="Nybo J.L."/>
            <person name="Theobald S."/>
            <person name="Kildgaard S."/>
            <person name="Isbrandt T."/>
            <person name="Kuo A."/>
            <person name="Sato A."/>
            <person name="Lyhne E.K."/>
            <person name="Kogle M.E."/>
            <person name="Wiebenga A."/>
            <person name="Kun R.S."/>
            <person name="Lubbers R.J."/>
            <person name="Makela M.R."/>
            <person name="Barry K."/>
            <person name="Chovatia M."/>
            <person name="Clum A."/>
            <person name="Daum C."/>
            <person name="Haridas S."/>
            <person name="He G."/>
            <person name="LaButti K."/>
            <person name="Lipzen A."/>
            <person name="Mondo S."/>
            <person name="Riley R."/>
            <person name="Salamov A."/>
            <person name="Simmons B.A."/>
            <person name="Magnuson J.K."/>
            <person name="Henrissat B."/>
            <person name="Mortensen U.H."/>
            <person name="Larsen T.O."/>
            <person name="Devries R.P."/>
            <person name="Grigoriev I.V."/>
            <person name="Machida M."/>
            <person name="Baker S.E."/>
            <person name="Andersen M.R."/>
        </authorList>
    </citation>
    <scope>NUCLEOTIDE SEQUENCE [LARGE SCALE GENOMIC DNA]</scope>
    <source>
        <strain evidence="9 10">CBS 151.66</strain>
    </source>
</reference>
<organism evidence="9 10">
    <name type="scientific">Aspergillus leporis</name>
    <dbReference type="NCBI Taxonomy" id="41062"/>
    <lineage>
        <taxon>Eukaryota</taxon>
        <taxon>Fungi</taxon>
        <taxon>Dikarya</taxon>
        <taxon>Ascomycota</taxon>
        <taxon>Pezizomycotina</taxon>
        <taxon>Eurotiomycetes</taxon>
        <taxon>Eurotiomycetidae</taxon>
        <taxon>Eurotiales</taxon>
        <taxon>Aspergillaceae</taxon>
        <taxon>Aspergillus</taxon>
        <taxon>Aspergillus subgen. Circumdati</taxon>
    </lineage>
</organism>
<dbReference type="GO" id="GO:0005506">
    <property type="term" value="F:iron ion binding"/>
    <property type="evidence" value="ECO:0007669"/>
    <property type="project" value="InterPro"/>
</dbReference>
<dbReference type="SUPFAM" id="SSF48264">
    <property type="entry name" value="Cytochrome P450"/>
    <property type="match status" value="1"/>
</dbReference>
<dbReference type="Gene3D" id="1.10.630.10">
    <property type="entry name" value="Cytochrome P450"/>
    <property type="match status" value="1"/>
</dbReference>
<evidence type="ECO:0000313" key="10">
    <source>
        <dbReference type="Proteomes" id="UP000326565"/>
    </source>
</evidence>
<evidence type="ECO:0000256" key="4">
    <source>
        <dbReference type="ARBA" id="ARBA00023002"/>
    </source>
</evidence>
<keyword evidence="6 8" id="KW-0503">Monooxygenase</keyword>
<accession>A0A5N5X2T3</accession>
<protein>
    <submittedName>
        <fullName evidence="9">Cytochrome P450</fullName>
    </submittedName>
</protein>
<evidence type="ECO:0000256" key="8">
    <source>
        <dbReference type="RuleBase" id="RU000461"/>
    </source>
</evidence>
<comment type="cofactor">
    <cofactor evidence="1 7">
        <name>heme</name>
        <dbReference type="ChEBI" id="CHEBI:30413"/>
    </cofactor>
</comment>
<dbReference type="GO" id="GO:0004497">
    <property type="term" value="F:monooxygenase activity"/>
    <property type="evidence" value="ECO:0007669"/>
    <property type="project" value="UniProtKB-KW"/>
</dbReference>
<evidence type="ECO:0000256" key="5">
    <source>
        <dbReference type="ARBA" id="ARBA00023004"/>
    </source>
</evidence>
<evidence type="ECO:0000256" key="1">
    <source>
        <dbReference type="ARBA" id="ARBA00001971"/>
    </source>
</evidence>
<dbReference type="InterPro" id="IPR036396">
    <property type="entry name" value="Cyt_P450_sf"/>
</dbReference>
<keyword evidence="3 7" id="KW-0479">Metal-binding</keyword>
<dbReference type="PROSITE" id="PS00086">
    <property type="entry name" value="CYTOCHROME_P450"/>
    <property type="match status" value="1"/>
</dbReference>
<evidence type="ECO:0000256" key="6">
    <source>
        <dbReference type="ARBA" id="ARBA00023033"/>
    </source>
</evidence>
<dbReference type="Proteomes" id="UP000326565">
    <property type="component" value="Unassembled WGS sequence"/>
</dbReference>
<dbReference type="GO" id="GO:0016705">
    <property type="term" value="F:oxidoreductase activity, acting on paired donors, with incorporation or reduction of molecular oxygen"/>
    <property type="evidence" value="ECO:0007669"/>
    <property type="project" value="InterPro"/>
</dbReference>
<keyword evidence="7 8" id="KW-0349">Heme</keyword>
<name>A0A5N5X2T3_9EURO</name>
<keyword evidence="5 7" id="KW-0408">Iron</keyword>
<evidence type="ECO:0000256" key="2">
    <source>
        <dbReference type="ARBA" id="ARBA00010617"/>
    </source>
</evidence>
<dbReference type="InterPro" id="IPR001128">
    <property type="entry name" value="Cyt_P450"/>
</dbReference>
<dbReference type="InterPro" id="IPR002403">
    <property type="entry name" value="Cyt_P450_E_grp-IV"/>
</dbReference>
<dbReference type="GO" id="GO:0020037">
    <property type="term" value="F:heme binding"/>
    <property type="evidence" value="ECO:0007669"/>
    <property type="project" value="InterPro"/>
</dbReference>
<sequence>MLDSTYTRLIFLAVVAELFRRLFKVLIVGFTGPLSKVPGPFWSKISPLPWRLAFLRGTAFLLARDLHQKYGDIVRAAPNLVLVSDASSVHKVLSEWDLQKSPLYEKYRQKPHIATLFTERDKGKYRIRRRLLSNGFSISYLKALEPLMLGCIQVLQDVLEERCSNGDGTAIVNIYDLISSLASDIMSESSFGGSFGLVRHGHHPLKTRITKYMKKAALFQTVPLLNLVSTPRDEELDATVQSILDKRLHTQKLDGRKDLLQILLEASFESPDTLSEEHIKAEMFVFLLAGSDTSAATATFCLMKLLENPNTHHVLVRELDTLVPGCNDPIVDENTRNLPYLNAVIYETLRLLPPAAGGFARQVSTPIVLQGYALPEGTLVTADTTTLHRDPRVWPDPVAFIPERWIDGHKGVRASERNWYPFSAGSRTCIGKQFALKEVRLILATLLRRFDISLVPNQNIEFRHHSVLYIKSGEYLVRVQRRIA</sequence>
<keyword evidence="4 8" id="KW-0560">Oxidoreductase</keyword>
<dbReference type="PRINTS" id="PR00385">
    <property type="entry name" value="P450"/>
</dbReference>
<proteinExistence type="inferred from homology"/>
<evidence type="ECO:0000256" key="7">
    <source>
        <dbReference type="PIRSR" id="PIRSR602403-1"/>
    </source>
</evidence>
<evidence type="ECO:0000256" key="3">
    <source>
        <dbReference type="ARBA" id="ARBA00022723"/>
    </source>
</evidence>
<dbReference type="OrthoDB" id="655030at2759"/>
<dbReference type="PANTHER" id="PTHR24305">
    <property type="entry name" value="CYTOCHROME P450"/>
    <property type="match status" value="1"/>
</dbReference>
<feature type="binding site" description="axial binding residue" evidence="7">
    <location>
        <position position="429"/>
    </location>
    <ligand>
        <name>heme</name>
        <dbReference type="ChEBI" id="CHEBI:30413"/>
    </ligand>
    <ligandPart>
        <name>Fe</name>
        <dbReference type="ChEBI" id="CHEBI:18248"/>
    </ligandPart>
</feature>
<comment type="similarity">
    <text evidence="2 8">Belongs to the cytochrome P450 family.</text>
</comment>